<dbReference type="AlphaFoldDB" id="A0A1M7ICU7"/>
<gene>
    <name evidence="1" type="ORF">SAMN04487860_10441</name>
</gene>
<proteinExistence type="predicted"/>
<evidence type="ECO:0000313" key="2">
    <source>
        <dbReference type="Proteomes" id="UP000184394"/>
    </source>
</evidence>
<dbReference type="RefSeq" id="WP_139277513.1">
    <property type="nucleotide sequence ID" value="NZ_FRCT01000004.1"/>
</dbReference>
<dbReference type="Proteomes" id="UP000184394">
    <property type="component" value="Unassembled WGS sequence"/>
</dbReference>
<evidence type="ECO:0008006" key="3">
    <source>
        <dbReference type="Google" id="ProtNLM"/>
    </source>
</evidence>
<accession>A0A1M7ICU7</accession>
<reference evidence="1 2" key="1">
    <citation type="submission" date="2016-11" db="EMBL/GenBank/DDBJ databases">
        <authorList>
            <person name="Jaros S."/>
            <person name="Januszkiewicz K."/>
            <person name="Wedrychowicz H."/>
        </authorList>
    </citation>
    <scope>NUCLEOTIDE SEQUENCE [LARGE SCALE GENOMIC DNA]</scope>
    <source>
        <strain evidence="1 2">Y1</strain>
    </source>
</reference>
<sequence>MALQQSTSIPEIQKTIVILREMSADEQIREEARRREKRLHDEATALNFARKEGVAEGEARGRVEGETSAFATVIETMRKNGFTEEQIKLALGENYTG</sequence>
<name>A0A1M7ICU7_RUMFL</name>
<protein>
    <recommendedName>
        <fullName evidence="3">Transposase/invertase (TIGR01784 family)</fullName>
    </recommendedName>
</protein>
<evidence type="ECO:0000313" key="1">
    <source>
        <dbReference type="EMBL" id="SHM38423.1"/>
    </source>
</evidence>
<organism evidence="1 2">
    <name type="scientific">Ruminococcus flavefaciens</name>
    <dbReference type="NCBI Taxonomy" id="1265"/>
    <lineage>
        <taxon>Bacteria</taxon>
        <taxon>Bacillati</taxon>
        <taxon>Bacillota</taxon>
        <taxon>Clostridia</taxon>
        <taxon>Eubacteriales</taxon>
        <taxon>Oscillospiraceae</taxon>
        <taxon>Ruminococcus</taxon>
    </lineage>
</organism>
<dbReference type="EMBL" id="FRCT01000004">
    <property type="protein sequence ID" value="SHM38423.1"/>
    <property type="molecule type" value="Genomic_DNA"/>
</dbReference>